<organism evidence="2 3">
    <name type="scientific">Lasiosphaeria miniovina</name>
    <dbReference type="NCBI Taxonomy" id="1954250"/>
    <lineage>
        <taxon>Eukaryota</taxon>
        <taxon>Fungi</taxon>
        <taxon>Dikarya</taxon>
        <taxon>Ascomycota</taxon>
        <taxon>Pezizomycotina</taxon>
        <taxon>Sordariomycetes</taxon>
        <taxon>Sordariomycetidae</taxon>
        <taxon>Sordariales</taxon>
        <taxon>Lasiosphaeriaceae</taxon>
        <taxon>Lasiosphaeria</taxon>
    </lineage>
</organism>
<sequence length="184" mass="19662">MANVRAGARTSGERDAGPRGLWQDPPRSVSASGRVYLGLRRARVWCAGSAEHERTHALDLAHWDPSHASTALYPEPKVASQYLSSQCLAAATAMDMIADKVSTHGKLLELGSSVNLRKVRHLAASMAVHVPTRIHIDLEGPSSPGWDAIQMLGSLNEKRAGPSILTLAVPGLSVEHRSAAHRSA</sequence>
<comment type="caution">
    <text evidence="2">The sequence shown here is derived from an EMBL/GenBank/DDBJ whole genome shotgun (WGS) entry which is preliminary data.</text>
</comment>
<dbReference type="AlphaFoldDB" id="A0AA40DJJ0"/>
<proteinExistence type="predicted"/>
<accession>A0AA40DJJ0</accession>
<name>A0AA40DJJ0_9PEZI</name>
<evidence type="ECO:0000313" key="2">
    <source>
        <dbReference type="EMBL" id="KAK0703716.1"/>
    </source>
</evidence>
<dbReference type="Proteomes" id="UP001172101">
    <property type="component" value="Unassembled WGS sequence"/>
</dbReference>
<reference evidence="2" key="1">
    <citation type="submission" date="2023-06" db="EMBL/GenBank/DDBJ databases">
        <title>Genome-scale phylogeny and comparative genomics of the fungal order Sordariales.</title>
        <authorList>
            <consortium name="Lawrence Berkeley National Laboratory"/>
            <person name="Hensen N."/>
            <person name="Bonometti L."/>
            <person name="Westerberg I."/>
            <person name="Brannstrom I.O."/>
            <person name="Guillou S."/>
            <person name="Cros-Aarteil S."/>
            <person name="Calhoun S."/>
            <person name="Haridas S."/>
            <person name="Kuo A."/>
            <person name="Mondo S."/>
            <person name="Pangilinan J."/>
            <person name="Riley R."/>
            <person name="LaButti K."/>
            <person name="Andreopoulos B."/>
            <person name="Lipzen A."/>
            <person name="Chen C."/>
            <person name="Yanf M."/>
            <person name="Daum C."/>
            <person name="Ng V."/>
            <person name="Clum A."/>
            <person name="Steindorff A."/>
            <person name="Ohm R."/>
            <person name="Martin F."/>
            <person name="Silar P."/>
            <person name="Natvig D."/>
            <person name="Lalanne C."/>
            <person name="Gautier V."/>
            <person name="Ament-velasquez S.L."/>
            <person name="Kruys A."/>
            <person name="Hutchinson M.I."/>
            <person name="Powell A.J."/>
            <person name="Barry K."/>
            <person name="Miller A.N."/>
            <person name="Grigoriev I.V."/>
            <person name="Debuchy R."/>
            <person name="Gladieux P."/>
            <person name="Thoren M.H."/>
            <person name="Johannesson H."/>
        </authorList>
    </citation>
    <scope>NUCLEOTIDE SEQUENCE</scope>
    <source>
        <strain evidence="2">SMH2392-1A</strain>
    </source>
</reference>
<gene>
    <name evidence="2" type="ORF">B0T26DRAFT_807206</name>
</gene>
<protein>
    <submittedName>
        <fullName evidence="2">Uncharacterized protein</fullName>
    </submittedName>
</protein>
<keyword evidence="3" id="KW-1185">Reference proteome</keyword>
<evidence type="ECO:0000256" key="1">
    <source>
        <dbReference type="SAM" id="MobiDB-lite"/>
    </source>
</evidence>
<feature type="region of interest" description="Disordered" evidence="1">
    <location>
        <begin position="1"/>
        <end position="26"/>
    </location>
</feature>
<dbReference type="GeneID" id="85330493"/>
<dbReference type="EMBL" id="JAUIRO010000008">
    <property type="protein sequence ID" value="KAK0703716.1"/>
    <property type="molecule type" value="Genomic_DNA"/>
</dbReference>
<dbReference type="RefSeq" id="XP_060290575.1">
    <property type="nucleotide sequence ID" value="XM_060447223.1"/>
</dbReference>
<evidence type="ECO:0000313" key="3">
    <source>
        <dbReference type="Proteomes" id="UP001172101"/>
    </source>
</evidence>